<gene>
    <name evidence="2" type="ORF">NCTC8529_00033</name>
</gene>
<dbReference type="EMBL" id="LR134310">
    <property type="protein sequence ID" value="VEE88943.1"/>
    <property type="molecule type" value="Genomic_DNA"/>
</dbReference>
<protein>
    <submittedName>
        <fullName evidence="2">Uncharacterized protein</fullName>
    </submittedName>
</protein>
<reference evidence="2 3" key="1">
    <citation type="submission" date="2018-12" db="EMBL/GenBank/DDBJ databases">
        <authorList>
            <consortium name="Pathogen Informatics"/>
        </authorList>
    </citation>
    <scope>NUCLEOTIDE SEQUENCE [LARGE SCALE GENOMIC DNA]</scope>
    <source>
        <strain evidence="2 3">NCTC8529</strain>
    </source>
</reference>
<proteinExistence type="predicted"/>
<keyword evidence="1" id="KW-0472">Membrane</keyword>
<evidence type="ECO:0000313" key="3">
    <source>
        <dbReference type="Proteomes" id="UP000268529"/>
    </source>
</evidence>
<evidence type="ECO:0000313" key="2">
    <source>
        <dbReference type="EMBL" id="VEE88943.1"/>
    </source>
</evidence>
<evidence type="ECO:0000256" key="1">
    <source>
        <dbReference type="SAM" id="Phobius"/>
    </source>
</evidence>
<sequence length="33" mass="3886">MAAEKLTKKRLIQIVVMLCILIGAFFYRTYTYS</sequence>
<dbReference type="AlphaFoldDB" id="A0AAX3FGT3"/>
<feature type="transmembrane region" description="Helical" evidence="1">
    <location>
        <begin position="12"/>
        <end position="30"/>
    </location>
</feature>
<keyword evidence="1" id="KW-0812">Transmembrane</keyword>
<accession>A0AAX3FGT3</accession>
<keyword evidence="1" id="KW-1133">Transmembrane helix</keyword>
<dbReference type="Proteomes" id="UP000268529">
    <property type="component" value="Chromosome"/>
</dbReference>
<name>A0AAX3FGT3_ACTEU</name>
<organism evidence="2 3">
    <name type="scientific">Actinobacillus equuli</name>
    <dbReference type="NCBI Taxonomy" id="718"/>
    <lineage>
        <taxon>Bacteria</taxon>
        <taxon>Pseudomonadati</taxon>
        <taxon>Pseudomonadota</taxon>
        <taxon>Gammaproteobacteria</taxon>
        <taxon>Pasteurellales</taxon>
        <taxon>Pasteurellaceae</taxon>
        <taxon>Actinobacillus</taxon>
    </lineage>
</organism>